<organism evidence="1 2">
    <name type="scientific">Pseudoclavibacter albus</name>
    <dbReference type="NCBI Taxonomy" id="272241"/>
    <lineage>
        <taxon>Bacteria</taxon>
        <taxon>Bacillati</taxon>
        <taxon>Actinomycetota</taxon>
        <taxon>Actinomycetes</taxon>
        <taxon>Micrococcales</taxon>
        <taxon>Microbacteriaceae</taxon>
        <taxon>Pseudoclavibacter</taxon>
    </lineage>
</organism>
<keyword evidence="2" id="KW-1185">Reference proteome</keyword>
<evidence type="ECO:0000313" key="1">
    <source>
        <dbReference type="EMBL" id="MCT2042605.1"/>
    </source>
</evidence>
<sequence length="138" mass="15998">MRRDIRVATELGVSPSRFWGREPATRVLPDGDGWRIEREPEFTDEDRALLRAGWDLEQATSRNGFLYSDEVSEFADQNNPDATHYFQADELPTVNHAERARVKAERAYRERYKAETGEEPDTAGMSWAVHKITLREEE</sequence>
<dbReference type="Proteomes" id="UP001525379">
    <property type="component" value="Unassembled WGS sequence"/>
</dbReference>
<name>A0ABT2HWB1_9MICO</name>
<reference evidence="1 2" key="1">
    <citation type="submission" date="2022-04" db="EMBL/GenBank/DDBJ databases">
        <title>Human microbiome associated bacterial genomes.</title>
        <authorList>
            <person name="Sandstrom S."/>
            <person name="Salamzade R."/>
            <person name="Kalan L.R."/>
        </authorList>
    </citation>
    <scope>NUCLEOTIDE SEQUENCE [LARGE SCALE GENOMIC DNA]</scope>
    <source>
        <strain evidence="2">p3-SID1799</strain>
    </source>
</reference>
<proteinExistence type="predicted"/>
<comment type="caution">
    <text evidence="1">The sequence shown here is derived from an EMBL/GenBank/DDBJ whole genome shotgun (WGS) entry which is preliminary data.</text>
</comment>
<dbReference type="RefSeq" id="WP_260104067.1">
    <property type="nucleotide sequence ID" value="NZ_JALXSQ010000013.1"/>
</dbReference>
<accession>A0ABT2HWB1</accession>
<protein>
    <submittedName>
        <fullName evidence="1">Uncharacterized protein</fullName>
    </submittedName>
</protein>
<evidence type="ECO:0000313" key="2">
    <source>
        <dbReference type="Proteomes" id="UP001525379"/>
    </source>
</evidence>
<gene>
    <name evidence="1" type="ORF">M3D15_04550</name>
</gene>
<dbReference type="EMBL" id="JALXSQ010000013">
    <property type="protein sequence ID" value="MCT2042605.1"/>
    <property type="molecule type" value="Genomic_DNA"/>
</dbReference>